<accession>A0A5R9GTJ6</accession>
<reference evidence="1 2" key="1">
    <citation type="journal article" date="2019" name="Appl. Environ. Microbiol.">
        <title>Environmental Evidence and Genomic Insight of Iron-oxidizing Bacteria Preference Towards More Corrosion Resistant Stainless Steel at Higher Salinities.</title>
        <authorList>
            <person name="Garrison C.E."/>
            <person name="Price K.A."/>
            <person name="Field E.K."/>
        </authorList>
    </citation>
    <scope>NUCLEOTIDE SEQUENCE [LARGE SCALE GENOMIC DNA]</scope>
    <source>
        <strain evidence="1 2">P3</strain>
    </source>
</reference>
<dbReference type="EMBL" id="VBRY01000005">
    <property type="protein sequence ID" value="TLS67587.1"/>
    <property type="molecule type" value="Genomic_DNA"/>
</dbReference>
<keyword evidence="2" id="KW-1185">Reference proteome</keyword>
<name>A0A5R9GTJ6_9PROT</name>
<protein>
    <submittedName>
        <fullName evidence="1">Uncharacterized protein</fullName>
    </submittedName>
</protein>
<dbReference type="AlphaFoldDB" id="A0A5R9GTJ6"/>
<organism evidence="1 2">
    <name type="scientific">Mariprofundus erugo</name>
    <dbReference type="NCBI Taxonomy" id="2528639"/>
    <lineage>
        <taxon>Bacteria</taxon>
        <taxon>Pseudomonadati</taxon>
        <taxon>Pseudomonadota</taxon>
        <taxon>Candidatius Mariprofundia</taxon>
        <taxon>Mariprofundales</taxon>
        <taxon>Mariprofundaceae</taxon>
        <taxon>Mariprofundus</taxon>
    </lineage>
</organism>
<evidence type="ECO:0000313" key="2">
    <source>
        <dbReference type="Proteomes" id="UP000306585"/>
    </source>
</evidence>
<gene>
    <name evidence="1" type="ORF">FEF65_06640</name>
</gene>
<proteinExistence type="predicted"/>
<evidence type="ECO:0000313" key="1">
    <source>
        <dbReference type="EMBL" id="TLS67587.1"/>
    </source>
</evidence>
<comment type="caution">
    <text evidence="1">The sequence shown here is derived from an EMBL/GenBank/DDBJ whole genome shotgun (WGS) entry which is preliminary data.</text>
</comment>
<sequence length="245" mass="28342">MQWDQMKCQGRELAECCRHALPCWSIEQVTDGDRREFLARLDTCSFCKHYAPSTMDNLIAYRLDADDIIVYANKVWDAFAQNHNGANCCLSQIRGKSLWSQISDAETTMIYKKVFEKARSSYQAIAFRLRCDDLNEMRFLDVRVIPLPHHWLELNFTITEQRPREPQAIPQQYNEHNIITMCSFCGDLKGRDGNWHAIEDKITSADLFQYDPLPKISHGLCTECSTNFLKSIRTLKDKPLPGSVL</sequence>
<dbReference type="RefSeq" id="WP_138239020.1">
    <property type="nucleotide sequence ID" value="NZ_VBRY01000005.1"/>
</dbReference>
<dbReference type="Proteomes" id="UP000306585">
    <property type="component" value="Unassembled WGS sequence"/>
</dbReference>